<evidence type="ECO:0000313" key="9">
    <source>
        <dbReference type="Proteomes" id="UP000177026"/>
    </source>
</evidence>
<dbReference type="AlphaFoldDB" id="A0A1F7GHY5"/>
<dbReference type="Gene3D" id="1.10.287.610">
    <property type="entry name" value="Helix hairpin bin"/>
    <property type="match status" value="1"/>
</dbReference>
<dbReference type="GO" id="GO:0006412">
    <property type="term" value="P:translation"/>
    <property type="evidence" value="ECO:0007669"/>
    <property type="project" value="UniProtKB-UniRule"/>
</dbReference>
<evidence type="ECO:0000256" key="6">
    <source>
        <dbReference type="RuleBase" id="RU003631"/>
    </source>
</evidence>
<dbReference type="PRINTS" id="PR00395">
    <property type="entry name" value="RIBOSOMALS2"/>
</dbReference>
<dbReference type="CDD" id="cd01425">
    <property type="entry name" value="RPS2"/>
    <property type="match status" value="1"/>
</dbReference>
<evidence type="ECO:0000256" key="4">
    <source>
        <dbReference type="ARBA" id="ARBA00035256"/>
    </source>
</evidence>
<dbReference type="Proteomes" id="UP000177026">
    <property type="component" value="Unassembled WGS sequence"/>
</dbReference>
<keyword evidence="3 5" id="KW-0687">Ribonucleoprotein</keyword>
<evidence type="ECO:0000313" key="8">
    <source>
        <dbReference type="EMBL" id="OGK18515.1"/>
    </source>
</evidence>
<organism evidence="8 9">
    <name type="scientific">Candidatus Roizmanbacteria bacterium RIFCSPHIGHO2_01_FULL_39_8</name>
    <dbReference type="NCBI Taxonomy" id="1802033"/>
    <lineage>
        <taxon>Bacteria</taxon>
        <taxon>Candidatus Roizmaniibacteriota</taxon>
    </lineage>
</organism>
<dbReference type="PROSITE" id="PS00963">
    <property type="entry name" value="RIBOSOMAL_S2_2"/>
    <property type="match status" value="1"/>
</dbReference>
<comment type="similarity">
    <text evidence="1 5 6">Belongs to the universal ribosomal protein uS2 family.</text>
</comment>
<comment type="caution">
    <text evidence="8">The sequence shown here is derived from an EMBL/GenBank/DDBJ whole genome shotgun (WGS) entry which is preliminary data.</text>
</comment>
<evidence type="ECO:0000256" key="7">
    <source>
        <dbReference type="SAM" id="Coils"/>
    </source>
</evidence>
<reference evidence="8 9" key="1">
    <citation type="journal article" date="2016" name="Nat. Commun.">
        <title>Thousands of microbial genomes shed light on interconnected biogeochemical processes in an aquifer system.</title>
        <authorList>
            <person name="Anantharaman K."/>
            <person name="Brown C.T."/>
            <person name="Hug L.A."/>
            <person name="Sharon I."/>
            <person name="Castelle C.J."/>
            <person name="Probst A.J."/>
            <person name="Thomas B.C."/>
            <person name="Singh A."/>
            <person name="Wilkins M.J."/>
            <person name="Karaoz U."/>
            <person name="Brodie E.L."/>
            <person name="Williams K.H."/>
            <person name="Hubbard S.S."/>
            <person name="Banfield J.F."/>
        </authorList>
    </citation>
    <scope>NUCLEOTIDE SEQUENCE [LARGE SCALE GENOMIC DNA]</scope>
</reference>
<evidence type="ECO:0000256" key="2">
    <source>
        <dbReference type="ARBA" id="ARBA00022980"/>
    </source>
</evidence>
<dbReference type="PANTHER" id="PTHR12534">
    <property type="entry name" value="30S RIBOSOMAL PROTEIN S2 PROKARYOTIC AND ORGANELLAR"/>
    <property type="match status" value="1"/>
</dbReference>
<dbReference type="InterPro" id="IPR018130">
    <property type="entry name" value="Ribosomal_uS2_CS"/>
</dbReference>
<dbReference type="InterPro" id="IPR001865">
    <property type="entry name" value="Ribosomal_uS2"/>
</dbReference>
<evidence type="ECO:0000256" key="1">
    <source>
        <dbReference type="ARBA" id="ARBA00006242"/>
    </source>
</evidence>
<protein>
    <recommendedName>
        <fullName evidence="4 5">Small ribosomal subunit protein uS2</fullName>
    </recommendedName>
</protein>
<dbReference type="Gene3D" id="3.40.50.10490">
    <property type="entry name" value="Glucose-6-phosphate isomerase like protein, domain 1"/>
    <property type="match status" value="1"/>
</dbReference>
<keyword evidence="7" id="KW-0175">Coiled coil</keyword>
<dbReference type="Pfam" id="PF00318">
    <property type="entry name" value="Ribosomal_S2"/>
    <property type="match status" value="1"/>
</dbReference>
<feature type="coiled-coil region" evidence="7">
    <location>
        <begin position="129"/>
        <end position="156"/>
    </location>
</feature>
<evidence type="ECO:0000256" key="5">
    <source>
        <dbReference type="HAMAP-Rule" id="MF_00291"/>
    </source>
</evidence>
<dbReference type="NCBIfam" id="TIGR01011">
    <property type="entry name" value="rpsB_bact"/>
    <property type="match status" value="1"/>
</dbReference>
<dbReference type="GO" id="GO:0003735">
    <property type="term" value="F:structural constituent of ribosome"/>
    <property type="evidence" value="ECO:0007669"/>
    <property type="project" value="InterPro"/>
</dbReference>
<dbReference type="SUPFAM" id="SSF52313">
    <property type="entry name" value="Ribosomal protein S2"/>
    <property type="match status" value="1"/>
</dbReference>
<dbReference type="InterPro" id="IPR023591">
    <property type="entry name" value="Ribosomal_uS2_flav_dom_sf"/>
</dbReference>
<proteinExistence type="inferred from homology"/>
<gene>
    <name evidence="5" type="primary">rpsB</name>
    <name evidence="8" type="ORF">A2866_00890</name>
</gene>
<dbReference type="InterPro" id="IPR005706">
    <property type="entry name" value="Ribosomal_uS2_bac/mit/plastid"/>
</dbReference>
<evidence type="ECO:0000256" key="3">
    <source>
        <dbReference type="ARBA" id="ARBA00023274"/>
    </source>
</evidence>
<dbReference type="PANTHER" id="PTHR12534:SF0">
    <property type="entry name" value="SMALL RIBOSOMAL SUBUNIT PROTEIN US2M"/>
    <property type="match status" value="1"/>
</dbReference>
<dbReference type="HAMAP" id="MF_00291_B">
    <property type="entry name" value="Ribosomal_uS2_B"/>
    <property type="match status" value="1"/>
</dbReference>
<dbReference type="GO" id="GO:0015935">
    <property type="term" value="C:small ribosomal subunit"/>
    <property type="evidence" value="ECO:0007669"/>
    <property type="project" value="InterPro"/>
</dbReference>
<accession>A0A1F7GHY5</accession>
<sequence>MTDNTKAIEKLFEVKAHLGHKTNRVHPKAKKYIYTVENGVSIIDLTQTEELLRKAKEYMGKLAGENKVVLVVVTKKIASQQIQVLCQQYSLHFVSTKWPAGLLTNFETIKKNIKKLNQLKKERSEDAWQKFVKHDRVKLEKELAKLEKAYGGLAQMTKLPEAVLIVDIKKEKNAVIEALKNNIPMVAITDTNVDPDKIDFPIPANDDSLSSVEYIVKELLEAYGNVKGKSEIKKTEGDLPADKAVKVN</sequence>
<dbReference type="EMBL" id="MFZI01000069">
    <property type="protein sequence ID" value="OGK18515.1"/>
    <property type="molecule type" value="Genomic_DNA"/>
</dbReference>
<keyword evidence="2 5" id="KW-0689">Ribosomal protein</keyword>
<name>A0A1F7GHY5_9BACT</name>